<keyword evidence="4 6" id="KW-0472">Membrane</keyword>
<comment type="subcellular location">
    <subcellularLocation>
        <location evidence="1">Membrane</location>
        <topology evidence="1">Multi-pass membrane protein</topology>
    </subcellularLocation>
</comment>
<dbReference type="GO" id="GO:0016020">
    <property type="term" value="C:membrane"/>
    <property type="evidence" value="ECO:0007669"/>
    <property type="project" value="UniProtKB-SubCell"/>
</dbReference>
<feature type="compositionally biased region" description="Polar residues" evidence="5">
    <location>
        <begin position="560"/>
        <end position="573"/>
    </location>
</feature>
<evidence type="ECO:0000256" key="5">
    <source>
        <dbReference type="SAM" id="MobiDB-lite"/>
    </source>
</evidence>
<feature type="transmembrane region" description="Helical" evidence="6">
    <location>
        <begin position="523"/>
        <end position="544"/>
    </location>
</feature>
<reference evidence="8" key="1">
    <citation type="submission" date="2020-11" db="EMBL/GenBank/DDBJ databases">
        <authorList>
            <person name="Tran Van P."/>
        </authorList>
    </citation>
    <scope>NUCLEOTIDE SEQUENCE</scope>
</reference>
<evidence type="ECO:0000256" key="1">
    <source>
        <dbReference type="ARBA" id="ARBA00004141"/>
    </source>
</evidence>
<dbReference type="PANTHER" id="PTHR11662">
    <property type="entry name" value="SOLUTE CARRIER FAMILY 17"/>
    <property type="match status" value="1"/>
</dbReference>
<evidence type="ECO:0000313" key="9">
    <source>
        <dbReference type="Proteomes" id="UP000678499"/>
    </source>
</evidence>
<feature type="transmembrane region" description="Helical" evidence="6">
    <location>
        <begin position="289"/>
        <end position="309"/>
    </location>
</feature>
<dbReference type="InterPro" id="IPR036259">
    <property type="entry name" value="MFS_trans_sf"/>
</dbReference>
<dbReference type="OrthoDB" id="2250022at2759"/>
<proteinExistence type="predicted"/>
<feature type="transmembrane region" description="Helical" evidence="6">
    <location>
        <begin position="196"/>
        <end position="216"/>
    </location>
</feature>
<dbReference type="EMBL" id="OA887229">
    <property type="protein sequence ID" value="CAD7283304.1"/>
    <property type="molecule type" value="Genomic_DNA"/>
</dbReference>
<evidence type="ECO:0000256" key="2">
    <source>
        <dbReference type="ARBA" id="ARBA00022692"/>
    </source>
</evidence>
<feature type="transmembrane region" description="Helical" evidence="6">
    <location>
        <begin position="347"/>
        <end position="373"/>
    </location>
</feature>
<dbReference type="GO" id="GO:0006820">
    <property type="term" value="P:monoatomic anion transport"/>
    <property type="evidence" value="ECO:0007669"/>
    <property type="project" value="TreeGrafter"/>
</dbReference>
<dbReference type="PROSITE" id="PS50850">
    <property type="entry name" value="MFS"/>
    <property type="match status" value="1"/>
</dbReference>
<keyword evidence="2 6" id="KW-0812">Transmembrane</keyword>
<feature type="transmembrane region" description="Helical" evidence="6">
    <location>
        <begin position="34"/>
        <end position="54"/>
    </location>
</feature>
<dbReference type="PANTHER" id="PTHR11662:SF399">
    <property type="entry name" value="FI19708P1-RELATED"/>
    <property type="match status" value="1"/>
</dbReference>
<protein>
    <recommendedName>
        <fullName evidence="7">Major facilitator superfamily (MFS) profile domain-containing protein</fullName>
    </recommendedName>
</protein>
<dbReference type="FunFam" id="1.20.1250.20:FF:000532">
    <property type="entry name" value="SLC (SoLute Carrier) homolog"/>
    <property type="match status" value="1"/>
</dbReference>
<dbReference type="EMBL" id="CAJPEX010005192">
    <property type="protein sequence ID" value="CAG0923456.1"/>
    <property type="molecule type" value="Genomic_DNA"/>
</dbReference>
<dbReference type="Gene3D" id="1.20.1250.20">
    <property type="entry name" value="MFS general substrate transporter like domains"/>
    <property type="match status" value="2"/>
</dbReference>
<feature type="transmembrane region" description="Helical" evidence="6">
    <location>
        <begin position="456"/>
        <end position="479"/>
    </location>
</feature>
<keyword evidence="9" id="KW-1185">Reference proteome</keyword>
<evidence type="ECO:0000256" key="4">
    <source>
        <dbReference type="ARBA" id="ARBA00023136"/>
    </source>
</evidence>
<sequence length="668" mass="72919">MKWNQKFWTPRPSLTKDEIIKAEFSVGLVPSSRFGLALVCLLTMMNLFLLRTHFNFAMVCMVKQSTPDYEAIDQNIVPESQPMIPSSTMTTNPGRGKENLFGDSDPLFGLRLKDESERRVVGLRSLLVVDENGDTDNMNSAGFQCSENYPAEKLSYEGEFEWTRPMQGTLFGSFYYGYISSMVIGGMIGDLVSAKWLMLFGTSLTGLLTLAVPGAARMSPHALVAVRAVQGIISGMSVPCVHQLVASWSSPTERPVLMGLAYSGVSLGYALSSPFASFFCSSSSTGWPWIFYVSGIWSCLCTILVYLFVYDSPAQHPRISQEEKEYLLTVAPHSQEKRDTEKHKIPWAKLLTSLPFIAICVCHFCINWGFYVLAIMLPTYMRDVLKFDVRENGMLSALPYIGTAAIQLTMGRPIDWVRRNRKLSITTIRKVCNTFGMGAPALALLTLGSVGCAERYFGVALTIAAQSLLGVCFVAGFFVNHADLAPRYAGTMMGITNTVGNIQGFLAPQLTTLLTPNGTREEWLVVFYIGAFMYLFGAGFFLFFGSGELQPWATLSNHGLESGSRGNADTTSIRARHPSSGAPEEQDPNGPISADELKARLNDAIVAAGMKRSNSSSLAGGDTDLGAIVVGGGGGGDDDDSTVCRRLSRSHLKPMVPDSCEGFDEKGW</sequence>
<dbReference type="Pfam" id="PF07690">
    <property type="entry name" value="MFS_1"/>
    <property type="match status" value="1"/>
</dbReference>
<dbReference type="InterPro" id="IPR050382">
    <property type="entry name" value="MFS_Na/Anion_cotransporter"/>
</dbReference>
<keyword evidence="3 6" id="KW-1133">Transmembrane helix</keyword>
<dbReference type="GO" id="GO:0022857">
    <property type="term" value="F:transmembrane transporter activity"/>
    <property type="evidence" value="ECO:0007669"/>
    <property type="project" value="InterPro"/>
</dbReference>
<evidence type="ECO:0000256" key="3">
    <source>
        <dbReference type="ARBA" id="ARBA00022989"/>
    </source>
</evidence>
<name>A0A7R9GI38_9CRUS</name>
<evidence type="ECO:0000313" key="8">
    <source>
        <dbReference type="EMBL" id="CAD7283304.1"/>
    </source>
</evidence>
<feature type="transmembrane region" description="Helical" evidence="6">
    <location>
        <begin position="431"/>
        <end position="450"/>
    </location>
</feature>
<accession>A0A7R9GI38</accession>
<dbReference type="AlphaFoldDB" id="A0A7R9GI38"/>
<feature type="region of interest" description="Disordered" evidence="5">
    <location>
        <begin position="560"/>
        <end position="594"/>
    </location>
</feature>
<feature type="domain" description="Major facilitator superfamily (MFS) profile" evidence="7">
    <location>
        <begin position="125"/>
        <end position="549"/>
    </location>
</feature>
<evidence type="ECO:0000259" key="7">
    <source>
        <dbReference type="PROSITE" id="PS50850"/>
    </source>
</evidence>
<organism evidence="8">
    <name type="scientific">Notodromas monacha</name>
    <dbReference type="NCBI Taxonomy" id="399045"/>
    <lineage>
        <taxon>Eukaryota</taxon>
        <taxon>Metazoa</taxon>
        <taxon>Ecdysozoa</taxon>
        <taxon>Arthropoda</taxon>
        <taxon>Crustacea</taxon>
        <taxon>Oligostraca</taxon>
        <taxon>Ostracoda</taxon>
        <taxon>Podocopa</taxon>
        <taxon>Podocopida</taxon>
        <taxon>Cypridocopina</taxon>
        <taxon>Cypridoidea</taxon>
        <taxon>Cyprididae</taxon>
        <taxon>Notodromas</taxon>
    </lineage>
</organism>
<gene>
    <name evidence="8" type="ORF">NMOB1V02_LOCUS10920</name>
</gene>
<feature type="transmembrane region" description="Helical" evidence="6">
    <location>
        <begin position="257"/>
        <end position="277"/>
    </location>
</feature>
<evidence type="ECO:0000256" key="6">
    <source>
        <dbReference type="SAM" id="Phobius"/>
    </source>
</evidence>
<dbReference type="Proteomes" id="UP000678499">
    <property type="component" value="Unassembled WGS sequence"/>
</dbReference>
<feature type="transmembrane region" description="Helical" evidence="6">
    <location>
        <begin position="393"/>
        <end position="410"/>
    </location>
</feature>
<dbReference type="InterPro" id="IPR020846">
    <property type="entry name" value="MFS_dom"/>
</dbReference>
<dbReference type="InterPro" id="IPR011701">
    <property type="entry name" value="MFS"/>
</dbReference>
<dbReference type="SUPFAM" id="SSF103473">
    <property type="entry name" value="MFS general substrate transporter"/>
    <property type="match status" value="1"/>
</dbReference>